<evidence type="ECO:0000313" key="3">
    <source>
        <dbReference type="Proteomes" id="UP000238479"/>
    </source>
</evidence>
<comment type="caution">
    <text evidence="2">The sequence shown here is derived from an EMBL/GenBank/DDBJ whole genome shotgun (WGS) entry which is preliminary data.</text>
</comment>
<reference evidence="2 3" key="1">
    <citation type="journal article" date="2018" name="Nat. Genet.">
        <title>The Rosa genome provides new insights in the design of modern roses.</title>
        <authorList>
            <person name="Bendahmane M."/>
        </authorList>
    </citation>
    <scope>NUCLEOTIDE SEQUENCE [LARGE SCALE GENOMIC DNA]</scope>
    <source>
        <strain evidence="3">cv. Old Blush</strain>
    </source>
</reference>
<organism evidence="2 3">
    <name type="scientific">Rosa chinensis</name>
    <name type="common">China rose</name>
    <dbReference type="NCBI Taxonomy" id="74649"/>
    <lineage>
        <taxon>Eukaryota</taxon>
        <taxon>Viridiplantae</taxon>
        <taxon>Streptophyta</taxon>
        <taxon>Embryophyta</taxon>
        <taxon>Tracheophyta</taxon>
        <taxon>Spermatophyta</taxon>
        <taxon>Magnoliopsida</taxon>
        <taxon>eudicotyledons</taxon>
        <taxon>Gunneridae</taxon>
        <taxon>Pentapetalae</taxon>
        <taxon>rosids</taxon>
        <taxon>fabids</taxon>
        <taxon>Rosales</taxon>
        <taxon>Rosaceae</taxon>
        <taxon>Rosoideae</taxon>
        <taxon>Rosoideae incertae sedis</taxon>
        <taxon>Rosa</taxon>
    </lineage>
</organism>
<dbReference type="Proteomes" id="UP000238479">
    <property type="component" value="Chromosome 5"/>
</dbReference>
<keyword evidence="3" id="KW-1185">Reference proteome</keyword>
<dbReference type="Gramene" id="PRQ30726">
    <property type="protein sequence ID" value="PRQ30726"/>
    <property type="gene ID" value="RchiOBHm_Chr5g0027711"/>
</dbReference>
<proteinExistence type="predicted"/>
<feature type="region of interest" description="Disordered" evidence="1">
    <location>
        <begin position="1"/>
        <end position="32"/>
    </location>
</feature>
<accession>A0A2P6Q972</accession>
<name>A0A2P6Q972_ROSCH</name>
<gene>
    <name evidence="2" type="ORF">RchiOBHm_Chr5g0027711</name>
</gene>
<feature type="compositionally biased region" description="Polar residues" evidence="1">
    <location>
        <begin position="13"/>
        <end position="23"/>
    </location>
</feature>
<dbReference type="EMBL" id="PDCK01000043">
    <property type="protein sequence ID" value="PRQ30726.1"/>
    <property type="molecule type" value="Genomic_DNA"/>
</dbReference>
<evidence type="ECO:0000313" key="2">
    <source>
        <dbReference type="EMBL" id="PRQ30726.1"/>
    </source>
</evidence>
<evidence type="ECO:0000256" key="1">
    <source>
        <dbReference type="SAM" id="MobiDB-lite"/>
    </source>
</evidence>
<sequence length="54" mass="6229">MTRKMKARESDHSSANIMKSLSSKGDMGEMKNDQTIDMGATRTTIFWKMFQQQL</sequence>
<protein>
    <submittedName>
        <fullName evidence="2">Uncharacterized protein</fullName>
    </submittedName>
</protein>
<dbReference type="AlphaFoldDB" id="A0A2P6Q972"/>